<name>F0ZBV7_DICPU</name>
<dbReference type="PANTHER" id="PTHR48081:SF8">
    <property type="entry name" value="ALPHA_BETA HYDROLASE FOLD-3 DOMAIN-CONTAINING PROTEIN-RELATED"/>
    <property type="match status" value="1"/>
</dbReference>
<dbReference type="KEGG" id="dpp:DICPUDRAFT_28480"/>
<dbReference type="InterPro" id="IPR050300">
    <property type="entry name" value="GDXG_lipolytic_enzyme"/>
</dbReference>
<dbReference type="InParanoid" id="F0ZBV7"/>
<dbReference type="Proteomes" id="UP000001064">
    <property type="component" value="Unassembled WGS sequence"/>
</dbReference>
<dbReference type="InterPro" id="IPR029058">
    <property type="entry name" value="AB_hydrolase_fold"/>
</dbReference>
<evidence type="ECO:0000313" key="3">
    <source>
        <dbReference type="EMBL" id="EGC38553.1"/>
    </source>
</evidence>
<dbReference type="SUPFAM" id="SSF53474">
    <property type="entry name" value="alpha/beta-Hydrolases"/>
    <property type="match status" value="1"/>
</dbReference>
<sequence>MDFNKNNIYNLDKTSIELCEFSKPKNLQPYQFREIYKDKYIEDNNKYKSVSRKFEVPKEYGESINVLFYYPDNFDQNSSTKLPVIIFVHGGGFIVDGLKKLPNELCNRTNSIVVYPEYSLAPESKYPIGVEQCYQVLIDLSNNKYNLNNLDLNNISVFGESSGGNFALSLCLLAKSRDHPSIIKKVIAIYPVVDYNFETKSYKEFDGYYLSIDAMKDCWAYYLRSEQDSNEYRCCPSKATKDQLKDLVPQALFITPEVDVLRDEGEQFAKSLSEANNGKNVTSLRFNEVIHGFLSLDQLDSSSQCRLGMDFIVNFLNNIPLEKLIEESSNKKLITRIV</sequence>
<dbReference type="STRING" id="5786.F0ZBV7"/>
<dbReference type="GO" id="GO:0016787">
    <property type="term" value="F:hydrolase activity"/>
    <property type="evidence" value="ECO:0007669"/>
    <property type="project" value="UniProtKB-KW"/>
</dbReference>
<dbReference type="InterPro" id="IPR013094">
    <property type="entry name" value="AB_hydrolase_3"/>
</dbReference>
<protein>
    <recommendedName>
        <fullName evidence="2">Alpha/beta hydrolase fold-3 domain-containing protein</fullName>
    </recommendedName>
</protein>
<feature type="domain" description="Alpha/beta hydrolase fold-3" evidence="2">
    <location>
        <begin position="85"/>
        <end position="294"/>
    </location>
</feature>
<proteinExistence type="predicted"/>
<dbReference type="GeneID" id="10507030"/>
<dbReference type="OMA" id="GWIALNW"/>
<dbReference type="AlphaFoldDB" id="F0ZBV7"/>
<dbReference type="VEuPathDB" id="AmoebaDB:DICPUDRAFT_28480"/>
<evidence type="ECO:0000259" key="2">
    <source>
        <dbReference type="Pfam" id="PF07859"/>
    </source>
</evidence>
<dbReference type="Pfam" id="PF07859">
    <property type="entry name" value="Abhydrolase_3"/>
    <property type="match status" value="1"/>
</dbReference>
<keyword evidence="4" id="KW-1185">Reference proteome</keyword>
<dbReference type="eggNOG" id="KOG1515">
    <property type="taxonomic scope" value="Eukaryota"/>
</dbReference>
<dbReference type="EMBL" id="GL870974">
    <property type="protein sequence ID" value="EGC38553.1"/>
    <property type="molecule type" value="Genomic_DNA"/>
</dbReference>
<dbReference type="OrthoDB" id="14945at2759"/>
<organism evidence="3 4">
    <name type="scientific">Dictyostelium purpureum</name>
    <name type="common">Slime mold</name>
    <dbReference type="NCBI Taxonomy" id="5786"/>
    <lineage>
        <taxon>Eukaryota</taxon>
        <taxon>Amoebozoa</taxon>
        <taxon>Evosea</taxon>
        <taxon>Eumycetozoa</taxon>
        <taxon>Dictyostelia</taxon>
        <taxon>Dictyosteliales</taxon>
        <taxon>Dictyosteliaceae</taxon>
        <taxon>Dictyostelium</taxon>
    </lineage>
</organism>
<dbReference type="Gene3D" id="3.40.50.1820">
    <property type="entry name" value="alpha/beta hydrolase"/>
    <property type="match status" value="1"/>
</dbReference>
<dbReference type="FunCoup" id="F0ZBV7">
    <property type="interactions" value="20"/>
</dbReference>
<dbReference type="PANTHER" id="PTHR48081">
    <property type="entry name" value="AB HYDROLASE SUPERFAMILY PROTEIN C4A8.06C"/>
    <property type="match status" value="1"/>
</dbReference>
<evidence type="ECO:0000256" key="1">
    <source>
        <dbReference type="ARBA" id="ARBA00022801"/>
    </source>
</evidence>
<keyword evidence="1" id="KW-0378">Hydrolase</keyword>
<dbReference type="RefSeq" id="XP_003284924.1">
    <property type="nucleotide sequence ID" value="XM_003284876.1"/>
</dbReference>
<accession>F0ZBV7</accession>
<gene>
    <name evidence="3" type="ORF">DICPUDRAFT_28480</name>
</gene>
<reference evidence="4" key="1">
    <citation type="journal article" date="2011" name="Genome Biol.">
        <title>Comparative genomics of the social amoebae Dictyostelium discoideum and Dictyostelium purpureum.</title>
        <authorList>
            <consortium name="US DOE Joint Genome Institute (JGI-PGF)"/>
            <person name="Sucgang R."/>
            <person name="Kuo A."/>
            <person name="Tian X."/>
            <person name="Salerno W."/>
            <person name="Parikh A."/>
            <person name="Feasley C.L."/>
            <person name="Dalin E."/>
            <person name="Tu H."/>
            <person name="Huang E."/>
            <person name="Barry K."/>
            <person name="Lindquist E."/>
            <person name="Shapiro H."/>
            <person name="Bruce D."/>
            <person name="Schmutz J."/>
            <person name="Salamov A."/>
            <person name="Fey P."/>
            <person name="Gaudet P."/>
            <person name="Anjard C."/>
            <person name="Babu M.M."/>
            <person name="Basu S."/>
            <person name="Bushmanova Y."/>
            <person name="van der Wel H."/>
            <person name="Katoh-Kurasawa M."/>
            <person name="Dinh C."/>
            <person name="Coutinho P.M."/>
            <person name="Saito T."/>
            <person name="Elias M."/>
            <person name="Schaap P."/>
            <person name="Kay R.R."/>
            <person name="Henrissat B."/>
            <person name="Eichinger L."/>
            <person name="Rivero F."/>
            <person name="Putnam N.H."/>
            <person name="West C.M."/>
            <person name="Loomis W.F."/>
            <person name="Chisholm R.L."/>
            <person name="Shaulsky G."/>
            <person name="Strassmann J.E."/>
            <person name="Queller D.C."/>
            <person name="Kuspa A."/>
            <person name="Grigoriev I.V."/>
        </authorList>
    </citation>
    <scope>NUCLEOTIDE SEQUENCE [LARGE SCALE GENOMIC DNA]</scope>
    <source>
        <strain evidence="4">QSDP1</strain>
    </source>
</reference>
<evidence type="ECO:0000313" key="4">
    <source>
        <dbReference type="Proteomes" id="UP000001064"/>
    </source>
</evidence>